<organism evidence="2 3">
    <name type="scientific">Nonomuraea purpurea</name>
    <dbReference type="NCBI Taxonomy" id="1849276"/>
    <lineage>
        <taxon>Bacteria</taxon>
        <taxon>Bacillati</taxon>
        <taxon>Actinomycetota</taxon>
        <taxon>Actinomycetes</taxon>
        <taxon>Streptosporangiales</taxon>
        <taxon>Streptosporangiaceae</taxon>
        <taxon>Nonomuraea</taxon>
    </lineage>
</organism>
<keyword evidence="3" id="KW-1185">Reference proteome</keyword>
<reference evidence="3" key="1">
    <citation type="journal article" date="2019" name="Int. J. Syst. Evol. Microbiol.">
        <title>The Global Catalogue of Microorganisms (GCM) 10K type strain sequencing project: providing services to taxonomists for standard genome sequencing and annotation.</title>
        <authorList>
            <consortium name="The Broad Institute Genomics Platform"/>
            <consortium name="The Broad Institute Genome Sequencing Center for Infectious Disease"/>
            <person name="Wu L."/>
            <person name="Ma J."/>
        </authorList>
    </citation>
    <scope>NUCLEOTIDE SEQUENCE [LARGE SCALE GENOMIC DNA]</scope>
    <source>
        <strain evidence="3">TBRC 1276</strain>
    </source>
</reference>
<feature type="transmembrane region" description="Helical" evidence="1">
    <location>
        <begin position="381"/>
        <end position="400"/>
    </location>
</feature>
<feature type="transmembrane region" description="Helical" evidence="1">
    <location>
        <begin position="356"/>
        <end position="375"/>
    </location>
</feature>
<feature type="transmembrane region" description="Helical" evidence="1">
    <location>
        <begin position="159"/>
        <end position="179"/>
    </location>
</feature>
<feature type="transmembrane region" description="Helical" evidence="1">
    <location>
        <begin position="106"/>
        <end position="129"/>
    </location>
</feature>
<evidence type="ECO:0000256" key="1">
    <source>
        <dbReference type="SAM" id="Phobius"/>
    </source>
</evidence>
<sequence>MPTGMASRPDGLSGVTELRLHGVGGTSPQSLLDDLQPMQVAGDRIAGFYRTADREGRHVEAYSWGGLTSGSAWRVLWLVLLPFALANLAARMFPSWLPERPVRFRLFLWAARLASFGLTLNFVLLAAAIPIDYVAYQCGGVPSCARWASWLLPPGLPGVRILVGAVVPLLVIALLYVLASTTQNRYDQVKPPAPVPGKERPEQDGRAFLGLSDPGFWNGVAYTRSLTRLHVAGSLALVAALVAWTAHGVRPTPWLPIAMALPVAVVVLAVGALFAGARPVTWLSWLLLGSAASAVVVSALLAVAQPPGDPLGPGPHELPGLQAFAGWVYGGVFGAIFLVPLTLVAAACTRKDWPGVGWRTVLGGGAAAGAVVLLTVWEADYRWVCVGAGLGVVIALVGIVRGRDGFRWAAPFVVLGLAAAALNTVMLATLLLVAEGLGAVRPCDDPYRGGCLPAPAGGETPIAVLPMMRNATPYLIVVPVLLLICFLLYEGTRWLLSGWTDRHEVLTEYGEKSAPAEPHPEWWVSTVCDGQVPGWQERLVRAWPGRVARARRLARVPRDLDLLLTSIVVVGAVLFAWIQSRLWLSGRTPANADWLTSVCAGIAMALPVVMLWLLRQGWRDERNRRTIGVLWDVATFWPRHSHPLAPPSYAERAVPDVQRRLWWLHDNGGVPLVAAHSQGTIIAVAALAQPRSRPERDRVTLVTFGSPLRTLYAWAFPAYFNDALFRRLADGPDIKVACWRNFWCRTDYIGGPVSAPGPVDVELADPPTDRFLYGQPLPKVGAHTGFWEDKEMRRQITMLARRAGTP</sequence>
<keyword evidence="1" id="KW-0472">Membrane</keyword>
<keyword evidence="1" id="KW-0812">Transmembrane</keyword>
<dbReference type="RefSeq" id="WP_379527441.1">
    <property type="nucleotide sequence ID" value="NZ_JBHSBI010000003.1"/>
</dbReference>
<feature type="transmembrane region" description="Helical" evidence="1">
    <location>
        <begin position="594"/>
        <end position="614"/>
    </location>
</feature>
<dbReference type="EMBL" id="JBHSBI010000003">
    <property type="protein sequence ID" value="MFC4007323.1"/>
    <property type="molecule type" value="Genomic_DNA"/>
</dbReference>
<feature type="transmembrane region" description="Helical" evidence="1">
    <location>
        <begin position="471"/>
        <end position="489"/>
    </location>
</feature>
<evidence type="ECO:0000313" key="2">
    <source>
        <dbReference type="EMBL" id="MFC4007323.1"/>
    </source>
</evidence>
<feature type="transmembrane region" description="Helical" evidence="1">
    <location>
        <begin position="75"/>
        <end position="94"/>
    </location>
</feature>
<feature type="transmembrane region" description="Helical" evidence="1">
    <location>
        <begin position="282"/>
        <end position="304"/>
    </location>
</feature>
<feature type="transmembrane region" description="Helical" evidence="1">
    <location>
        <begin position="229"/>
        <end position="247"/>
    </location>
</feature>
<comment type="caution">
    <text evidence="2">The sequence shown here is derived from an EMBL/GenBank/DDBJ whole genome shotgun (WGS) entry which is preliminary data.</text>
</comment>
<evidence type="ECO:0000313" key="3">
    <source>
        <dbReference type="Proteomes" id="UP001595851"/>
    </source>
</evidence>
<feature type="transmembrane region" description="Helical" evidence="1">
    <location>
        <begin position="324"/>
        <end position="344"/>
    </location>
</feature>
<feature type="transmembrane region" description="Helical" evidence="1">
    <location>
        <begin position="253"/>
        <end position="275"/>
    </location>
</feature>
<accession>A0ABV8G003</accession>
<dbReference type="Proteomes" id="UP001595851">
    <property type="component" value="Unassembled WGS sequence"/>
</dbReference>
<proteinExistence type="predicted"/>
<name>A0ABV8G003_9ACTN</name>
<dbReference type="SUPFAM" id="SSF53474">
    <property type="entry name" value="alpha/beta-Hydrolases"/>
    <property type="match status" value="1"/>
</dbReference>
<keyword evidence="1" id="KW-1133">Transmembrane helix</keyword>
<evidence type="ECO:0008006" key="4">
    <source>
        <dbReference type="Google" id="ProtNLM"/>
    </source>
</evidence>
<dbReference type="InterPro" id="IPR029058">
    <property type="entry name" value="AB_hydrolase_fold"/>
</dbReference>
<feature type="transmembrane region" description="Helical" evidence="1">
    <location>
        <begin position="412"/>
        <end position="434"/>
    </location>
</feature>
<protein>
    <recommendedName>
        <fullName evidence="4">Integral membrane protein</fullName>
    </recommendedName>
</protein>
<gene>
    <name evidence="2" type="ORF">ACFOY2_08825</name>
</gene>
<feature type="transmembrane region" description="Helical" evidence="1">
    <location>
        <begin position="560"/>
        <end position="578"/>
    </location>
</feature>